<dbReference type="OMA" id="CYLDART"/>
<dbReference type="GO" id="GO:0072594">
    <property type="term" value="P:establishment of protein localization to organelle"/>
    <property type="evidence" value="ECO:0007669"/>
    <property type="project" value="TreeGrafter"/>
</dbReference>
<keyword evidence="2 7" id="KW-0812">Transmembrane</keyword>
<evidence type="ECO:0000256" key="5">
    <source>
        <dbReference type="ARBA" id="ARBA00023136"/>
    </source>
</evidence>
<evidence type="ECO:0000313" key="12">
    <source>
        <dbReference type="WBParaSite" id="NBR_0001430901-mRNA-1"/>
    </source>
</evidence>
<evidence type="ECO:0000256" key="4">
    <source>
        <dbReference type="ARBA" id="ARBA00022989"/>
    </source>
</evidence>
<feature type="domain" description="Lysosome-associated membrane glycoprotein 2-like transmembrane" evidence="9">
    <location>
        <begin position="141"/>
        <end position="172"/>
    </location>
</feature>
<dbReference type="Pfam" id="PF21222">
    <property type="entry name" value="Lamp2_2nd"/>
    <property type="match status" value="1"/>
</dbReference>
<evidence type="ECO:0000313" key="11">
    <source>
        <dbReference type="Proteomes" id="UP000271162"/>
    </source>
</evidence>
<dbReference type="PANTHER" id="PTHR11506">
    <property type="entry name" value="LYSOSOME-ASSOCIATED MEMBRANE GLYCOPROTEIN"/>
    <property type="match status" value="1"/>
</dbReference>
<evidence type="ECO:0000259" key="9">
    <source>
        <dbReference type="Pfam" id="PF21222"/>
    </source>
</evidence>
<keyword evidence="6" id="KW-0325">Glycoprotein</keyword>
<keyword evidence="4 8" id="KW-1133">Transmembrane helix</keyword>
<dbReference type="EMBL" id="UYSL01021309">
    <property type="protein sequence ID" value="VDL77899.1"/>
    <property type="molecule type" value="Genomic_DNA"/>
</dbReference>
<dbReference type="AlphaFoldDB" id="A0A0N4YCN0"/>
<dbReference type="STRING" id="27835.A0A0N4YCN0"/>
<dbReference type="Gene3D" id="2.40.160.110">
    <property type="match status" value="1"/>
</dbReference>
<protein>
    <submittedName>
        <fullName evidence="12">LAMP family protein lmp-1 (inferred by orthology to a C. elegans protein)</fullName>
    </submittedName>
</protein>
<reference evidence="10 11" key="2">
    <citation type="submission" date="2018-11" db="EMBL/GenBank/DDBJ databases">
        <authorList>
            <consortium name="Pathogen Informatics"/>
        </authorList>
    </citation>
    <scope>NUCLEOTIDE SEQUENCE [LARGE SCALE GENOMIC DNA]</scope>
</reference>
<evidence type="ECO:0000256" key="3">
    <source>
        <dbReference type="ARBA" id="ARBA00022729"/>
    </source>
</evidence>
<keyword evidence="3" id="KW-0732">Signal</keyword>
<sequence length="175" mass="19307">MGECAYTYKNQSAQMMKVSFFPEGSNTSARFAQPWDLVFVFGSEEKKSAFQLIDYWLVTAPAAGMNSSIEQFNMTATHIDLQGHETDAFKCSATDLSLSNDSMIEMKNMRVIAFAQLDSDEFSPQQVYEQCLLDSRTSDIVPIVVGACLAGLVVVVLVAYLVGRARAKRQGYASV</sequence>
<dbReference type="Proteomes" id="UP000271162">
    <property type="component" value="Unassembled WGS sequence"/>
</dbReference>
<dbReference type="InterPro" id="IPR002000">
    <property type="entry name" value="Lysosome-assoc_membr_glycop"/>
</dbReference>
<comment type="subcellular location">
    <subcellularLocation>
        <location evidence="1">Cell membrane</location>
        <topology evidence="1">Single-pass type I membrane protein</topology>
    </subcellularLocation>
    <subcellularLocation>
        <location evidence="7">Membrane</location>
        <topology evidence="7">Single-pass type I membrane protein</topology>
    </subcellularLocation>
</comment>
<comment type="caution">
    <text evidence="7">Lacks conserved residue(s) required for the propagation of feature annotation.</text>
</comment>
<dbReference type="GO" id="GO:0031902">
    <property type="term" value="C:late endosome membrane"/>
    <property type="evidence" value="ECO:0007669"/>
    <property type="project" value="TreeGrafter"/>
</dbReference>
<organism evidence="12">
    <name type="scientific">Nippostrongylus brasiliensis</name>
    <name type="common">Rat hookworm</name>
    <dbReference type="NCBI Taxonomy" id="27835"/>
    <lineage>
        <taxon>Eukaryota</taxon>
        <taxon>Metazoa</taxon>
        <taxon>Ecdysozoa</taxon>
        <taxon>Nematoda</taxon>
        <taxon>Chromadorea</taxon>
        <taxon>Rhabditida</taxon>
        <taxon>Rhabditina</taxon>
        <taxon>Rhabditomorpha</taxon>
        <taxon>Strongyloidea</taxon>
        <taxon>Heligmosomidae</taxon>
        <taxon>Nippostrongylus</taxon>
    </lineage>
</organism>
<keyword evidence="11" id="KW-1185">Reference proteome</keyword>
<dbReference type="WBParaSite" id="NBR_0001430901-mRNA-1">
    <property type="protein sequence ID" value="NBR_0001430901-mRNA-1"/>
    <property type="gene ID" value="NBR_0001430901"/>
</dbReference>
<dbReference type="InterPro" id="IPR048524">
    <property type="entry name" value="Lamp2-like_TM"/>
</dbReference>
<gene>
    <name evidence="10" type="ORF">NBR_LOCUS14310</name>
</gene>
<evidence type="ECO:0000256" key="1">
    <source>
        <dbReference type="ARBA" id="ARBA00004251"/>
    </source>
</evidence>
<evidence type="ECO:0000256" key="6">
    <source>
        <dbReference type="ARBA" id="ARBA00023180"/>
    </source>
</evidence>
<dbReference type="PANTHER" id="PTHR11506:SF35">
    <property type="entry name" value="LYSOSOME-ASSOCIATED MEMBRANE GLYCOPROTEIN 5"/>
    <property type="match status" value="1"/>
</dbReference>
<dbReference type="GO" id="GO:0005886">
    <property type="term" value="C:plasma membrane"/>
    <property type="evidence" value="ECO:0007669"/>
    <property type="project" value="TreeGrafter"/>
</dbReference>
<comment type="similarity">
    <text evidence="7">Belongs to the LAMP family.</text>
</comment>
<reference evidence="12" key="1">
    <citation type="submission" date="2017-02" db="UniProtKB">
        <authorList>
            <consortium name="WormBaseParasite"/>
        </authorList>
    </citation>
    <scope>IDENTIFICATION</scope>
</reference>
<evidence type="ECO:0000256" key="7">
    <source>
        <dbReference type="PROSITE-ProRule" id="PRU00740"/>
    </source>
</evidence>
<evidence type="ECO:0000313" key="10">
    <source>
        <dbReference type="EMBL" id="VDL77899.1"/>
    </source>
</evidence>
<dbReference type="PROSITE" id="PS51407">
    <property type="entry name" value="LAMP_3"/>
    <property type="match status" value="1"/>
</dbReference>
<evidence type="ECO:0000256" key="8">
    <source>
        <dbReference type="SAM" id="Phobius"/>
    </source>
</evidence>
<dbReference type="GO" id="GO:0005765">
    <property type="term" value="C:lysosomal membrane"/>
    <property type="evidence" value="ECO:0007669"/>
    <property type="project" value="TreeGrafter"/>
</dbReference>
<keyword evidence="5 7" id="KW-0472">Membrane</keyword>
<accession>A0A0N4YCN0</accession>
<name>A0A0N4YCN0_NIPBR</name>
<proteinExistence type="inferred from homology"/>
<feature type="transmembrane region" description="Helical" evidence="8">
    <location>
        <begin position="140"/>
        <end position="162"/>
    </location>
</feature>
<evidence type="ECO:0000256" key="2">
    <source>
        <dbReference type="ARBA" id="ARBA00022692"/>
    </source>
</evidence>